<keyword evidence="2" id="KW-1185">Reference proteome</keyword>
<comment type="caution">
    <text evidence="1">The sequence shown here is derived from an EMBL/GenBank/DDBJ whole genome shotgun (WGS) entry which is preliminary data.</text>
</comment>
<dbReference type="CDD" id="cd21112">
    <property type="entry name" value="alphaLP-like"/>
    <property type="match status" value="1"/>
</dbReference>
<organism evidence="1 2">
    <name type="scientific">Ambispora leptoticha</name>
    <dbReference type="NCBI Taxonomy" id="144679"/>
    <lineage>
        <taxon>Eukaryota</taxon>
        <taxon>Fungi</taxon>
        <taxon>Fungi incertae sedis</taxon>
        <taxon>Mucoromycota</taxon>
        <taxon>Glomeromycotina</taxon>
        <taxon>Glomeromycetes</taxon>
        <taxon>Archaeosporales</taxon>
        <taxon>Ambisporaceae</taxon>
        <taxon>Ambispora</taxon>
    </lineage>
</organism>
<dbReference type="InterPro" id="IPR009003">
    <property type="entry name" value="Peptidase_S1_PA"/>
</dbReference>
<dbReference type="Gene3D" id="2.40.10.10">
    <property type="entry name" value="Trypsin-like serine proteases"/>
    <property type="match status" value="2"/>
</dbReference>
<sequence length="365" mass="41053">MVYAYEEPLAKLWNVSYSMLPTLLGYEKNLMKVDERLLELLEQDEYFTSIGGTFIDVPGNKLHINVLSDAIDVVKHNLESKFQQDSHLFVFKPVKNSIAALVHTFGQILNITKRLKPLVITCYISAESNYVFLKSYQQYDEQNRGFFDAIRQISQYNETVKHHNVPSIPNTQPSFVETNNMEIDAIGTRILAGDGVYNKDLQGRCSLGFWAKSKDLKSTYIVTSGHCSTNESQSFYHCKWNENVCVDLIGSMKFKRSYPLDAGLISIDNKKIIELFDTVVAINNVDSEQNDELTVYDGTESSSNGAHICKSGYATHVTCGKIIAFNGFFINKEQLLAYPLTFSTAKSGVSDSGGPVFSYKPDLKQ</sequence>
<dbReference type="InterPro" id="IPR043504">
    <property type="entry name" value="Peptidase_S1_PA_chymotrypsin"/>
</dbReference>
<accession>A0A9N9B1A9</accession>
<name>A0A9N9B1A9_9GLOM</name>
<dbReference type="OrthoDB" id="2345133at2759"/>
<gene>
    <name evidence="1" type="ORF">ALEPTO_LOCUS5719</name>
</gene>
<dbReference type="EMBL" id="CAJVPS010001693">
    <property type="protein sequence ID" value="CAG8547662.1"/>
    <property type="molecule type" value="Genomic_DNA"/>
</dbReference>
<dbReference type="Proteomes" id="UP000789508">
    <property type="component" value="Unassembled WGS sequence"/>
</dbReference>
<dbReference type="AlphaFoldDB" id="A0A9N9B1A9"/>
<proteinExistence type="predicted"/>
<reference evidence="1" key="1">
    <citation type="submission" date="2021-06" db="EMBL/GenBank/DDBJ databases">
        <authorList>
            <person name="Kallberg Y."/>
            <person name="Tangrot J."/>
            <person name="Rosling A."/>
        </authorList>
    </citation>
    <scope>NUCLEOTIDE SEQUENCE</scope>
    <source>
        <strain evidence="1">FL130A</strain>
    </source>
</reference>
<feature type="non-terminal residue" evidence="1">
    <location>
        <position position="365"/>
    </location>
</feature>
<evidence type="ECO:0000313" key="1">
    <source>
        <dbReference type="EMBL" id="CAG8547662.1"/>
    </source>
</evidence>
<evidence type="ECO:0000313" key="2">
    <source>
        <dbReference type="Proteomes" id="UP000789508"/>
    </source>
</evidence>
<protein>
    <submittedName>
        <fullName evidence="1">11218_t:CDS:1</fullName>
    </submittedName>
</protein>
<dbReference type="SUPFAM" id="SSF50494">
    <property type="entry name" value="Trypsin-like serine proteases"/>
    <property type="match status" value="1"/>
</dbReference>